<organism evidence="3 4">
    <name type="scientific">Streptomyces prasinosporus</name>
    <dbReference type="NCBI Taxonomy" id="68256"/>
    <lineage>
        <taxon>Bacteria</taxon>
        <taxon>Bacillati</taxon>
        <taxon>Actinomycetota</taxon>
        <taxon>Actinomycetes</taxon>
        <taxon>Kitasatosporales</taxon>
        <taxon>Streptomycetaceae</taxon>
        <taxon>Streptomyces</taxon>
        <taxon>Streptomyces albogriseolus group</taxon>
    </lineage>
</organism>
<proteinExistence type="predicted"/>
<gene>
    <name evidence="3" type="ORF">GCM10019016_018670</name>
</gene>
<keyword evidence="2" id="KW-0732">Signal</keyword>
<accession>A0ABP6THR4</accession>
<evidence type="ECO:0000256" key="1">
    <source>
        <dbReference type="SAM" id="MobiDB-lite"/>
    </source>
</evidence>
<name>A0ABP6THR4_9ACTN</name>
<feature type="compositionally biased region" description="Low complexity" evidence="1">
    <location>
        <begin position="25"/>
        <end position="42"/>
    </location>
</feature>
<evidence type="ECO:0000313" key="4">
    <source>
        <dbReference type="Proteomes" id="UP001501455"/>
    </source>
</evidence>
<sequence length="115" mass="11544">MLASMLLLHLCAPALAADPRTPVHPVAAAPRGEAAPAAPEGVSTPSPGEEDASVHRPAARSPRHSGTTGAHPPAPGAPSVAEPRTAPSPHPARPPRRGGPGEASRTATALQTFRC</sequence>
<feature type="signal peptide" evidence="2">
    <location>
        <begin position="1"/>
        <end position="16"/>
    </location>
</feature>
<dbReference type="EMBL" id="BAAAXF010000018">
    <property type="protein sequence ID" value="GAA3494767.1"/>
    <property type="molecule type" value="Genomic_DNA"/>
</dbReference>
<comment type="caution">
    <text evidence="3">The sequence shown here is derived from an EMBL/GenBank/DDBJ whole genome shotgun (WGS) entry which is preliminary data.</text>
</comment>
<feature type="compositionally biased region" description="Polar residues" evidence="1">
    <location>
        <begin position="106"/>
        <end position="115"/>
    </location>
</feature>
<keyword evidence="4" id="KW-1185">Reference proteome</keyword>
<evidence type="ECO:0000256" key="2">
    <source>
        <dbReference type="SAM" id="SignalP"/>
    </source>
</evidence>
<protein>
    <submittedName>
        <fullName evidence="3">Uncharacterized protein</fullName>
    </submittedName>
</protein>
<dbReference type="Proteomes" id="UP001501455">
    <property type="component" value="Unassembled WGS sequence"/>
</dbReference>
<feature type="chain" id="PRO_5045902693" evidence="2">
    <location>
        <begin position="17"/>
        <end position="115"/>
    </location>
</feature>
<evidence type="ECO:0000313" key="3">
    <source>
        <dbReference type="EMBL" id="GAA3494767.1"/>
    </source>
</evidence>
<reference evidence="4" key="1">
    <citation type="journal article" date="2019" name="Int. J. Syst. Evol. Microbiol.">
        <title>The Global Catalogue of Microorganisms (GCM) 10K type strain sequencing project: providing services to taxonomists for standard genome sequencing and annotation.</title>
        <authorList>
            <consortium name="The Broad Institute Genomics Platform"/>
            <consortium name="The Broad Institute Genome Sequencing Center for Infectious Disease"/>
            <person name="Wu L."/>
            <person name="Ma J."/>
        </authorList>
    </citation>
    <scope>NUCLEOTIDE SEQUENCE [LARGE SCALE GENOMIC DNA]</scope>
    <source>
        <strain evidence="4">JCM 4816</strain>
    </source>
</reference>
<feature type="region of interest" description="Disordered" evidence="1">
    <location>
        <begin position="16"/>
        <end position="115"/>
    </location>
</feature>